<sequence>MEGKAQVLETPDYQKTIEEINEEIEPKVFSQSLGIESKTRDKSLTEIFDYFNSLVRKQTKYNYVKEQKEIVDRSDKVVMLEQELESIKEELGRQGTDLNENSELYSEISELGLLLEEVKGKIEIASHIQIKNSKINFNSAREQLEATGNENLSGGFSFEIQLNDSEEKSRIARLDNKVRELEFIIGNWKQSKPANESLADFIAKTRFINSDLLEKLTDQARHLGTDLDIMLSGRTSIQASPDSVEAIKNLHRDTFSHLTEIYNLPQLIDKIKYSAPIYATHLELDSQLLDLETNADSLLSEINQSKSVIDDLSEGIEHNRNSISSNIAILNQKIK</sequence>
<proteinExistence type="predicted"/>
<accession>A0AAU9ICH7</accession>
<reference evidence="3" key="1">
    <citation type="submission" date="2021-09" db="EMBL/GenBank/DDBJ databases">
        <authorList>
            <consortium name="AG Swart"/>
            <person name="Singh M."/>
            <person name="Singh A."/>
            <person name="Seah K."/>
            <person name="Emmerich C."/>
        </authorList>
    </citation>
    <scope>NUCLEOTIDE SEQUENCE</scope>
    <source>
        <strain evidence="3">ATCC30299</strain>
    </source>
</reference>
<gene>
    <name evidence="3" type="ORF">BSTOLATCC_MIC2711</name>
</gene>
<evidence type="ECO:0000313" key="4">
    <source>
        <dbReference type="Proteomes" id="UP001162131"/>
    </source>
</evidence>
<dbReference type="Pfam" id="PF04912">
    <property type="entry name" value="Dynamitin"/>
    <property type="match status" value="1"/>
</dbReference>
<name>A0AAU9ICH7_9CILI</name>
<keyword evidence="4" id="KW-1185">Reference proteome</keyword>
<dbReference type="InterPro" id="IPR028133">
    <property type="entry name" value="Dynamitin"/>
</dbReference>
<evidence type="ECO:0008006" key="5">
    <source>
        <dbReference type="Google" id="ProtNLM"/>
    </source>
</evidence>
<dbReference type="GO" id="GO:0005869">
    <property type="term" value="C:dynactin complex"/>
    <property type="evidence" value="ECO:0007669"/>
    <property type="project" value="InterPro"/>
</dbReference>
<evidence type="ECO:0000256" key="1">
    <source>
        <dbReference type="ARBA" id="ARBA00004496"/>
    </source>
</evidence>
<organism evidence="3 4">
    <name type="scientific">Blepharisma stoltei</name>
    <dbReference type="NCBI Taxonomy" id="1481888"/>
    <lineage>
        <taxon>Eukaryota</taxon>
        <taxon>Sar</taxon>
        <taxon>Alveolata</taxon>
        <taxon>Ciliophora</taxon>
        <taxon>Postciliodesmatophora</taxon>
        <taxon>Heterotrichea</taxon>
        <taxon>Heterotrichida</taxon>
        <taxon>Blepharismidae</taxon>
        <taxon>Blepharisma</taxon>
    </lineage>
</organism>
<dbReference type="Proteomes" id="UP001162131">
    <property type="component" value="Unassembled WGS sequence"/>
</dbReference>
<dbReference type="GO" id="GO:0007017">
    <property type="term" value="P:microtubule-based process"/>
    <property type="evidence" value="ECO:0007669"/>
    <property type="project" value="InterPro"/>
</dbReference>
<keyword evidence="2" id="KW-0963">Cytoplasm</keyword>
<dbReference type="GO" id="GO:0005737">
    <property type="term" value="C:cytoplasm"/>
    <property type="evidence" value="ECO:0007669"/>
    <property type="project" value="UniProtKB-SubCell"/>
</dbReference>
<comment type="caution">
    <text evidence="3">The sequence shown here is derived from an EMBL/GenBank/DDBJ whole genome shotgun (WGS) entry which is preliminary data.</text>
</comment>
<evidence type="ECO:0000256" key="2">
    <source>
        <dbReference type="ARBA" id="ARBA00022490"/>
    </source>
</evidence>
<protein>
    <recommendedName>
        <fullName evidence="5">Dynactin subunit 2</fullName>
    </recommendedName>
</protein>
<evidence type="ECO:0000313" key="3">
    <source>
        <dbReference type="EMBL" id="CAG9311002.1"/>
    </source>
</evidence>
<dbReference type="AlphaFoldDB" id="A0AAU9ICH7"/>
<comment type="subcellular location">
    <subcellularLocation>
        <location evidence="1">Cytoplasm</location>
    </subcellularLocation>
</comment>
<dbReference type="EMBL" id="CAJZBQ010000003">
    <property type="protein sequence ID" value="CAG9311002.1"/>
    <property type="molecule type" value="Genomic_DNA"/>
</dbReference>